<evidence type="ECO:0000256" key="2">
    <source>
        <dbReference type="ARBA" id="ARBA00022490"/>
    </source>
</evidence>
<dbReference type="STRING" id="645134.A0A0L0H3L8"/>
<dbReference type="InterPro" id="IPR026791">
    <property type="entry name" value="DOCK"/>
</dbReference>
<proteinExistence type="inferred from homology"/>
<dbReference type="InterPro" id="IPR032376">
    <property type="entry name" value="DOCK_N"/>
</dbReference>
<dbReference type="Gene3D" id="1.20.58.740">
    <property type="match status" value="1"/>
</dbReference>
<evidence type="ECO:0000256" key="3">
    <source>
        <dbReference type="ARBA" id="ARBA00022553"/>
    </source>
</evidence>
<dbReference type="CDD" id="cd11684">
    <property type="entry name" value="DHR2_DOCK"/>
    <property type="match status" value="1"/>
</dbReference>
<dbReference type="GeneID" id="27691921"/>
<dbReference type="OMA" id="LWDNQAF"/>
<comment type="similarity">
    <text evidence="5">Belongs to the DOCK family.</text>
</comment>
<evidence type="ECO:0000259" key="8">
    <source>
        <dbReference type="PROSITE" id="PS51650"/>
    </source>
</evidence>
<feature type="compositionally biased region" description="Low complexity" evidence="7">
    <location>
        <begin position="2128"/>
        <end position="2169"/>
    </location>
</feature>
<dbReference type="Gene3D" id="1.25.40.410">
    <property type="match status" value="1"/>
</dbReference>
<dbReference type="GO" id="GO:0005737">
    <property type="term" value="C:cytoplasm"/>
    <property type="evidence" value="ECO:0007669"/>
    <property type="project" value="UniProtKB-SubCell"/>
</dbReference>
<dbReference type="EMBL" id="KQ257476">
    <property type="protein sequence ID" value="KNC95792.1"/>
    <property type="molecule type" value="Genomic_DNA"/>
</dbReference>
<keyword evidence="3" id="KW-0597">Phosphoprotein</keyword>
<dbReference type="InterPro" id="IPR043162">
    <property type="entry name" value="DOCK_C_lobe_C"/>
</dbReference>
<dbReference type="InterPro" id="IPR042455">
    <property type="entry name" value="DOCK_N_sub1"/>
</dbReference>
<feature type="domain" description="C2 DOCK-type" evidence="8">
    <location>
        <begin position="613"/>
        <end position="804"/>
    </location>
</feature>
<keyword evidence="2" id="KW-0963">Cytoplasm</keyword>
<dbReference type="Pfam" id="PF16172">
    <property type="entry name" value="DOCK_N"/>
    <property type="match status" value="1"/>
</dbReference>
<feature type="compositionally biased region" description="Low complexity" evidence="7">
    <location>
        <begin position="2179"/>
        <end position="2192"/>
    </location>
</feature>
<evidence type="ECO:0000256" key="6">
    <source>
        <dbReference type="SAM" id="Coils"/>
    </source>
</evidence>
<feature type="region of interest" description="Disordered" evidence="7">
    <location>
        <begin position="171"/>
        <end position="208"/>
    </location>
</feature>
<dbReference type="GO" id="GO:0031267">
    <property type="term" value="F:small GTPase binding"/>
    <property type="evidence" value="ECO:0007669"/>
    <property type="project" value="TreeGrafter"/>
</dbReference>
<dbReference type="VEuPathDB" id="FungiDB:SPPG_08786"/>
<dbReference type="InterPro" id="IPR046769">
    <property type="entry name" value="DOCKER_Lobe_A"/>
</dbReference>
<dbReference type="InterPro" id="IPR035892">
    <property type="entry name" value="C2_domain_sf"/>
</dbReference>
<dbReference type="PANTHER" id="PTHR45653:SF10">
    <property type="entry name" value="MYOBLAST CITY, ISOFORM B"/>
    <property type="match status" value="1"/>
</dbReference>
<dbReference type="PROSITE" id="PS51650">
    <property type="entry name" value="C2_DOCK"/>
    <property type="match status" value="1"/>
</dbReference>
<dbReference type="PANTHER" id="PTHR45653">
    <property type="entry name" value="DEDICATOR OF CYTOKINESIS"/>
    <property type="match status" value="1"/>
</dbReference>
<dbReference type="InterPro" id="IPR046773">
    <property type="entry name" value="DOCKER_Lobe_C"/>
</dbReference>
<keyword evidence="4" id="KW-0344">Guanine-nucleotide releasing factor</keyword>
<dbReference type="GO" id="GO:0005085">
    <property type="term" value="F:guanyl-nucleotide exchange factor activity"/>
    <property type="evidence" value="ECO:0007669"/>
    <property type="project" value="UniProtKB-KW"/>
</dbReference>
<feature type="region of interest" description="Disordered" evidence="7">
    <location>
        <begin position="468"/>
        <end position="501"/>
    </location>
</feature>
<dbReference type="PROSITE" id="PS51651">
    <property type="entry name" value="DOCKER"/>
    <property type="match status" value="1"/>
</dbReference>
<protein>
    <submittedName>
        <fullName evidence="10">Uncharacterized protein</fullName>
    </submittedName>
</protein>
<dbReference type="Pfam" id="PF23554">
    <property type="entry name" value="TPR_DOCK"/>
    <property type="match status" value="2"/>
</dbReference>
<dbReference type="InParanoid" id="A0A0L0H3L8"/>
<gene>
    <name evidence="10" type="ORF">SPPG_08786</name>
</gene>
<dbReference type="InterPro" id="IPR056372">
    <property type="entry name" value="TPR_DOCK"/>
</dbReference>
<dbReference type="InterPro" id="IPR043161">
    <property type="entry name" value="DOCK_C_lobe_A"/>
</dbReference>
<name>A0A0L0H3L8_SPIPD</name>
<organism evidence="10 11">
    <name type="scientific">Spizellomyces punctatus (strain DAOM BR117)</name>
    <dbReference type="NCBI Taxonomy" id="645134"/>
    <lineage>
        <taxon>Eukaryota</taxon>
        <taxon>Fungi</taxon>
        <taxon>Fungi incertae sedis</taxon>
        <taxon>Chytridiomycota</taxon>
        <taxon>Chytridiomycota incertae sedis</taxon>
        <taxon>Chytridiomycetes</taxon>
        <taxon>Spizellomycetales</taxon>
        <taxon>Spizellomycetaceae</taxon>
        <taxon>Spizellomyces</taxon>
    </lineage>
</organism>
<feature type="region of interest" description="Disordered" evidence="7">
    <location>
        <begin position="122"/>
        <end position="156"/>
    </location>
</feature>
<comment type="subcellular location">
    <subcellularLocation>
        <location evidence="1">Cytoplasm</location>
    </subcellularLocation>
</comment>
<accession>A0A0L0H3L8</accession>
<sequence>MGESVPASDSWHPLPKGIHGVVTSAYVPAPALSLGLSTEDLTAVTLGGSIATQSAVEPPLTDYRVRLELGDTVHLLEECGSWYRGYVFPTLSMESGSKLGIFPASHIYSRSLQDRGLANSNRVSASLPEPVPAPQPEIELGKDSRPRRPSLSRTLTAPLPLSSALPSIELLMPESSPSPSPKRPIQPQRPLSYTAGYSTSPRRVAHPIPAPVRTNHETLTGLKEPLIDEIAAVLRDWGGKLKSYLELQEYERFQRVHGMFSILFQGRRTLLAQTLAQEELVRLRRTLIATMEEGNMYQNMDLLVRHSEKGHLLSERNTTIINVYRMHLQLAERRRLGRSGWRSKDPTSPSSTLGSYIESPLTNTDLDVLATKFAHLLVEVRSCDASICLPGEYAELRFSLYNSSDCRMVTEEFIMKVDSSGKPVSDGGWASNKSRTLFAELAFRDLTDSMYLVCRLIRVGKMNVSEKESEKADRAGYGSVSSLHTSTSSLDISNGNPQSSSHYRRPFGWAVALVGDLLKPAEAGNADMEKTKEIRMRIYVPSSESQFTSICENIINRSGGYETSSRADSLQVTLRVFRGDLKAVTRTYPALLPQATVTPRNGFYDVILPGVVRNSMYLTLVSGEFIQSRKPSIRNIQVTVQVRLTNGNPVEDCISCGVGEGKRTYYDSIVFYHNTTPKWTETIRIDLPTELFEKAHVFFTFRHCSSSDKGDGKDRGERNFAFAFLPLLRGNHMVISDSTHSLNLYKYDKRVAVSSVYLTYPAGANLLVPAKQAPSSFDALATAADAMSKLPMLKDSVTIRTQLCSTQLTQNVSLHNFLHWRQGHQPVETVLREFILIGELEIIMFLPAILDSLFSILDAVADGSLGVSSQSVDDLVFSALVFILGIVVDKRFTNHRAALDTYISSTFSSEGAWEILLRGFERLIKHPQDSGKGKELRSAIKVWSYLLRFAIRSNVISTIKARKSHSQGSGEIANNQGDLVSGGRVAAPTSEFIQSITSLFNAINQMMTLSAPEHIIGSQTLTLQHFASLLPDLVQVFPPPHLVNIAATFVDSVRSNRPKLNGYKLLFVKELVKGFLFADDRSRGVVVNCVCRWVGEWIREWLSYAPRTFDDIPPTLDLAKDSKISGERENLKFCLDVVAEVVDRLQRLMEKREREKDKMKGAHQHEKVADGTSTQSEATLMCVADLLPKLLEVHLTLVSELGVSTGGDERYEHRRRADTGVKDINTEKQILPQSLELAQLDAIILAIVHLLREDQMQSFLVKQAAGSGPRGTVRSLYTLCEVFGHMIGEQSFPVSWVSMNMIAHRVTTKVLRPVSELMRAEFVGGKDEDDGSTGKRASVAFSISGSELSNAEIRSGARTFYTAATAYGTAVNGEHSTILDESGTQAWLHRIWDGYFRVLLQLLNSRWLQIERFEPQQARAAHKLSADVRGEGGEVLRTMWEYLGSTSRGKTLQAGFIPALVGPFLQLTASPHPVLRSAAVELLFNTIEPEFEQVGHFGRVEVECIERLHRLIAQERLGDDAYRSFIVDALERRFATRALLTGDEDDHHSRELTTQGQAFIGSLDKFLGLSLRIRDLPSGEQSHDEAVETVVKMLRFLRSIGRRNIYVEYVHRLFDFHMETNDVVEAALALKLHGDLLEWRSDALLEPLPAYGFPDWQTEFERKEAIYLRCVDLLETGQTWERALELCRELAGEYERKAYSFSKLANILRRQADLCAGIAATSRCQPEYYRVGFYGRDCPPLLRNKQFIYRGGEWEKLGSFCERLLRKHVGGKLAKSNAYPPPPEVKDGDGLWLQVTGVKPIIDWRAWRTGKDSGAFGAIQWERPSSTPDNRYGFDVDDGDDADLLLIEPDLSPYSATQRGSAVGGNILGALERADERVKSYYEANEVNVFAFSRPVRKSLPAESTLPANDGAREFLELWTEKTVFLTDDRFPGLSRRCEVVRVESYELSPVENAIIAVRGKNKQLQELEKKFAPFAQLGLPRPSSDLGARGSYLPVQRPDRASSSSAAEIPNVNPFTMALNGAVDAPVNGGIPMYKRAFLSTEYRSEAEKNGREMLVNMLERAIEEQVEIIHRCLMVHDHIVPEQMRPLHEELITFFHKNFADDIARLNLPSLRHARPSGQGLRRSESVSPTVTSSGSSASGDVRTNATANPAPTTTTTSRMSSSQRSSVILGLRHSLSTADGSGSVSAAVGTGDGESVTADSRGRKDRFGTILNRFL</sequence>
<evidence type="ECO:0000256" key="1">
    <source>
        <dbReference type="ARBA" id="ARBA00004496"/>
    </source>
</evidence>
<dbReference type="Gene3D" id="2.60.40.150">
    <property type="entry name" value="C2 domain"/>
    <property type="match status" value="1"/>
</dbReference>
<dbReference type="RefSeq" id="XP_016603832.1">
    <property type="nucleotide sequence ID" value="XM_016756934.1"/>
</dbReference>
<evidence type="ECO:0000256" key="5">
    <source>
        <dbReference type="PROSITE-ProRule" id="PRU00983"/>
    </source>
</evidence>
<dbReference type="Gene3D" id="1.20.1270.350">
    <property type="entry name" value="Dedicator of cytokinesis N-terminal subdomain"/>
    <property type="match status" value="1"/>
</dbReference>
<dbReference type="InterPro" id="IPR027357">
    <property type="entry name" value="DOCKER_dom"/>
</dbReference>
<dbReference type="InterPro" id="IPR027007">
    <property type="entry name" value="C2_DOCK-type_domain"/>
</dbReference>
<evidence type="ECO:0000259" key="9">
    <source>
        <dbReference type="PROSITE" id="PS51651"/>
    </source>
</evidence>
<dbReference type="eggNOG" id="KOG1998">
    <property type="taxonomic scope" value="Eukaryota"/>
</dbReference>
<dbReference type="Gene3D" id="2.30.30.40">
    <property type="entry name" value="SH3 Domains"/>
    <property type="match status" value="1"/>
</dbReference>
<dbReference type="Pfam" id="PF06920">
    <property type="entry name" value="DHR-2_Lobe_A"/>
    <property type="match status" value="1"/>
</dbReference>
<dbReference type="GO" id="GO:0007264">
    <property type="term" value="P:small GTPase-mediated signal transduction"/>
    <property type="evidence" value="ECO:0007669"/>
    <property type="project" value="InterPro"/>
</dbReference>
<evidence type="ECO:0000256" key="7">
    <source>
        <dbReference type="SAM" id="MobiDB-lite"/>
    </source>
</evidence>
<reference evidence="10 11" key="1">
    <citation type="submission" date="2009-08" db="EMBL/GenBank/DDBJ databases">
        <title>The Genome Sequence of Spizellomyces punctatus strain DAOM BR117.</title>
        <authorList>
            <consortium name="The Broad Institute Genome Sequencing Platform"/>
            <person name="Russ C."/>
            <person name="Cuomo C."/>
            <person name="Shea T."/>
            <person name="Young S.K."/>
            <person name="Zeng Q."/>
            <person name="Koehrsen M."/>
            <person name="Haas B."/>
            <person name="Borodovsky M."/>
            <person name="Guigo R."/>
            <person name="Alvarado L."/>
            <person name="Berlin A."/>
            <person name="Bochicchio J."/>
            <person name="Borenstein D."/>
            <person name="Chapman S."/>
            <person name="Chen Z."/>
            <person name="Engels R."/>
            <person name="Freedman E."/>
            <person name="Gellesch M."/>
            <person name="Goldberg J."/>
            <person name="Griggs A."/>
            <person name="Gujja S."/>
            <person name="Heiman D."/>
            <person name="Hepburn T."/>
            <person name="Howarth C."/>
            <person name="Jen D."/>
            <person name="Larson L."/>
            <person name="Lewis B."/>
            <person name="Mehta T."/>
            <person name="Park D."/>
            <person name="Pearson M."/>
            <person name="Roberts A."/>
            <person name="Saif S."/>
            <person name="Shenoy N."/>
            <person name="Sisk P."/>
            <person name="Stolte C."/>
            <person name="Sykes S."/>
            <person name="Thomson T."/>
            <person name="Walk T."/>
            <person name="White J."/>
            <person name="Yandava C."/>
            <person name="Burger G."/>
            <person name="Gray M.W."/>
            <person name="Holland P.W.H."/>
            <person name="King N."/>
            <person name="Lang F.B.F."/>
            <person name="Roger A.J."/>
            <person name="Ruiz-Trillo I."/>
            <person name="Lander E."/>
            <person name="Nusbaum C."/>
        </authorList>
    </citation>
    <scope>NUCLEOTIDE SEQUENCE [LARGE SCALE GENOMIC DNA]</scope>
    <source>
        <strain evidence="10 11">DAOM BR117</strain>
    </source>
</reference>
<keyword evidence="6" id="KW-0175">Coiled coil</keyword>
<dbReference type="Pfam" id="PF14429">
    <property type="entry name" value="DOCK-C2"/>
    <property type="match status" value="1"/>
</dbReference>
<dbReference type="Proteomes" id="UP000053201">
    <property type="component" value="Unassembled WGS sequence"/>
</dbReference>
<keyword evidence="11" id="KW-1185">Reference proteome</keyword>
<feature type="coiled-coil region" evidence="6">
    <location>
        <begin position="1135"/>
        <end position="1165"/>
    </location>
</feature>
<evidence type="ECO:0000313" key="10">
    <source>
        <dbReference type="EMBL" id="KNC95792.1"/>
    </source>
</evidence>
<feature type="compositionally biased region" description="Low complexity" evidence="7">
    <location>
        <begin position="479"/>
        <end position="493"/>
    </location>
</feature>
<evidence type="ECO:0000256" key="4">
    <source>
        <dbReference type="ARBA" id="ARBA00022658"/>
    </source>
</evidence>
<feature type="domain" description="DOCKER" evidence="9">
    <location>
        <begin position="1597"/>
        <end position="2113"/>
    </location>
</feature>
<dbReference type="OrthoDB" id="18896at2759"/>
<feature type="region of interest" description="Disordered" evidence="7">
    <location>
        <begin position="2115"/>
        <end position="2203"/>
    </location>
</feature>
<dbReference type="GO" id="GO:0005886">
    <property type="term" value="C:plasma membrane"/>
    <property type="evidence" value="ECO:0007669"/>
    <property type="project" value="TreeGrafter"/>
</dbReference>
<evidence type="ECO:0000313" key="11">
    <source>
        <dbReference type="Proteomes" id="UP000053201"/>
    </source>
</evidence>
<dbReference type="Pfam" id="PF20421">
    <property type="entry name" value="DHR-2_Lobe_C"/>
    <property type="match status" value="1"/>
</dbReference>